<dbReference type="InterPro" id="IPR007527">
    <property type="entry name" value="Znf_SWIM"/>
</dbReference>
<dbReference type="PROSITE" id="PS50966">
    <property type="entry name" value="ZF_SWIM"/>
    <property type="match status" value="1"/>
</dbReference>
<keyword evidence="1" id="KW-0862">Zinc</keyword>
<dbReference type="EMBL" id="PREZ01000007">
    <property type="protein sequence ID" value="PPA69125.1"/>
    <property type="molecule type" value="Genomic_DNA"/>
</dbReference>
<dbReference type="AlphaFoldDB" id="A0A2S5G847"/>
<name>A0A2S5G847_9BACL</name>
<evidence type="ECO:0000313" key="3">
    <source>
        <dbReference type="EMBL" id="PPA69125.1"/>
    </source>
</evidence>
<sequence>MRIELGANNEVLYTRCDCPYDFPSICKHETACYYALLDRLEHADLLDDNQPKSDDRLALQAFLKNLSREELEGIILDIAGKDQTVEQALIVKYGTTNDRNEE</sequence>
<dbReference type="RefSeq" id="WP_104059344.1">
    <property type="nucleotide sequence ID" value="NZ_PREZ01000007.1"/>
</dbReference>
<organism evidence="3 4">
    <name type="scientific">Jeotgalibacillus proteolyticus</name>
    <dbReference type="NCBI Taxonomy" id="2082395"/>
    <lineage>
        <taxon>Bacteria</taxon>
        <taxon>Bacillati</taxon>
        <taxon>Bacillota</taxon>
        <taxon>Bacilli</taxon>
        <taxon>Bacillales</taxon>
        <taxon>Caryophanaceae</taxon>
        <taxon>Jeotgalibacillus</taxon>
    </lineage>
</organism>
<accession>A0A2S5G847</accession>
<reference evidence="3 4" key="1">
    <citation type="submission" date="2018-02" db="EMBL/GenBank/DDBJ databases">
        <title>Jeotgalibacillus proteolyticum sp. nov. a protease producing bacterium isolated from ocean sediments of Laizhou Bay.</title>
        <authorList>
            <person name="Li Y."/>
        </authorList>
    </citation>
    <scope>NUCLEOTIDE SEQUENCE [LARGE SCALE GENOMIC DNA]</scope>
    <source>
        <strain evidence="3 4">22-7</strain>
    </source>
</reference>
<dbReference type="OrthoDB" id="26424at2"/>
<proteinExistence type="predicted"/>
<feature type="domain" description="SWIM-type" evidence="2">
    <location>
        <begin position="1"/>
        <end position="37"/>
    </location>
</feature>
<evidence type="ECO:0000259" key="2">
    <source>
        <dbReference type="PROSITE" id="PS50966"/>
    </source>
</evidence>
<evidence type="ECO:0000313" key="4">
    <source>
        <dbReference type="Proteomes" id="UP000239047"/>
    </source>
</evidence>
<keyword evidence="1" id="KW-0863">Zinc-finger</keyword>
<dbReference type="GO" id="GO:0008270">
    <property type="term" value="F:zinc ion binding"/>
    <property type="evidence" value="ECO:0007669"/>
    <property type="project" value="UniProtKB-KW"/>
</dbReference>
<gene>
    <name evidence="3" type="ORF">C4B60_17605</name>
</gene>
<keyword evidence="4" id="KW-1185">Reference proteome</keyword>
<evidence type="ECO:0000256" key="1">
    <source>
        <dbReference type="PROSITE-ProRule" id="PRU00325"/>
    </source>
</evidence>
<keyword evidence="1" id="KW-0479">Metal-binding</keyword>
<comment type="caution">
    <text evidence="3">The sequence shown here is derived from an EMBL/GenBank/DDBJ whole genome shotgun (WGS) entry which is preliminary data.</text>
</comment>
<protein>
    <recommendedName>
        <fullName evidence="2">SWIM-type domain-containing protein</fullName>
    </recommendedName>
</protein>
<dbReference type="Proteomes" id="UP000239047">
    <property type="component" value="Unassembled WGS sequence"/>
</dbReference>